<proteinExistence type="predicted"/>
<protein>
    <submittedName>
        <fullName evidence="1">Uncharacterized protein</fullName>
    </submittedName>
</protein>
<organism evidence="1 2">
    <name type="scientific">Brassica cretica</name>
    <name type="common">Mustard</name>
    <dbReference type="NCBI Taxonomy" id="69181"/>
    <lineage>
        <taxon>Eukaryota</taxon>
        <taxon>Viridiplantae</taxon>
        <taxon>Streptophyta</taxon>
        <taxon>Embryophyta</taxon>
        <taxon>Tracheophyta</taxon>
        <taxon>Spermatophyta</taxon>
        <taxon>Magnoliopsida</taxon>
        <taxon>eudicotyledons</taxon>
        <taxon>Gunneridae</taxon>
        <taxon>Pentapetalae</taxon>
        <taxon>rosids</taxon>
        <taxon>malvids</taxon>
        <taxon>Brassicales</taxon>
        <taxon>Brassicaceae</taxon>
        <taxon>Brassiceae</taxon>
        <taxon>Brassica</taxon>
    </lineage>
</organism>
<gene>
    <name evidence="1" type="ORF">F2Q69_00013721</name>
</gene>
<sequence>MEEMKIDKKLPISIDRNLPKSIDYDLSLSNPMKSQPDSHTRAEIDQMVEEIYKTLGTTKERLDKRCDDICFPWDITIGSLTSQTQEMHREIVEIQRYIARRPEASTIDRHINISTDSHRRTPIDEATPTNRGGLVPKVISDMSDINNHVEEISADTYATLVRHQFKLEFLGDRLQKIENATETMNDKWRRGDKAMIDFTECLKEPKLTSNLTELNFACLGAWYTWDQILQTSLEGKARLVPAVKA</sequence>
<evidence type="ECO:0000313" key="2">
    <source>
        <dbReference type="Proteomes" id="UP000712600"/>
    </source>
</evidence>
<accession>A0A8S9QPT5</accession>
<name>A0A8S9QPT5_BRACR</name>
<dbReference type="AlphaFoldDB" id="A0A8S9QPT5"/>
<dbReference type="EMBL" id="QGKX02000996">
    <property type="protein sequence ID" value="KAF3555086.1"/>
    <property type="molecule type" value="Genomic_DNA"/>
</dbReference>
<evidence type="ECO:0000313" key="1">
    <source>
        <dbReference type="EMBL" id="KAF3555086.1"/>
    </source>
</evidence>
<comment type="caution">
    <text evidence="1">The sequence shown here is derived from an EMBL/GenBank/DDBJ whole genome shotgun (WGS) entry which is preliminary data.</text>
</comment>
<reference evidence="1" key="1">
    <citation type="submission" date="2019-12" db="EMBL/GenBank/DDBJ databases">
        <title>Genome sequencing and annotation of Brassica cretica.</title>
        <authorList>
            <person name="Studholme D.J."/>
            <person name="Sarris P."/>
        </authorList>
    </citation>
    <scope>NUCLEOTIDE SEQUENCE</scope>
    <source>
        <strain evidence="1">PFS-109/04</strain>
        <tissue evidence="1">Leaf</tissue>
    </source>
</reference>
<dbReference type="Proteomes" id="UP000712600">
    <property type="component" value="Unassembled WGS sequence"/>
</dbReference>